<dbReference type="EMBL" id="CP022983">
    <property type="protein sequence ID" value="ASV67215.1"/>
    <property type="molecule type" value="Genomic_DNA"/>
</dbReference>
<feature type="domain" description="HNH" evidence="1">
    <location>
        <begin position="30"/>
        <end position="76"/>
    </location>
</feature>
<sequence>MAKDYATSFYKGAAWRKCSKGFMQSKNYTCERCGNIAVICHHKVYITPDNIHDLNITLSWSNLEALCATCHQHEHFRGDICANGLVFDSNGNLIQKINTPH</sequence>
<dbReference type="GO" id="GO:0003676">
    <property type="term" value="F:nucleic acid binding"/>
    <property type="evidence" value="ECO:0007669"/>
    <property type="project" value="InterPro"/>
</dbReference>
<dbReference type="Pfam" id="PF01844">
    <property type="entry name" value="HNH"/>
    <property type="match status" value="1"/>
</dbReference>
<dbReference type="AlphaFoldDB" id="A0A248TGA6"/>
<dbReference type="Proteomes" id="UP000215137">
    <property type="component" value="Chromosome"/>
</dbReference>
<dbReference type="KEGG" id="bko:CKF48_07660"/>
<dbReference type="RefSeq" id="WP_095370790.1">
    <property type="nucleotide sequence ID" value="NZ_CP022983.1"/>
</dbReference>
<accession>A0A248TGA6</accession>
<keyword evidence="2" id="KW-0255">Endonuclease</keyword>
<evidence type="ECO:0000313" key="2">
    <source>
        <dbReference type="EMBL" id="ASV67215.1"/>
    </source>
</evidence>
<organism evidence="2 3">
    <name type="scientific">Cytobacillus kochii</name>
    <dbReference type="NCBI Taxonomy" id="859143"/>
    <lineage>
        <taxon>Bacteria</taxon>
        <taxon>Bacillati</taxon>
        <taxon>Bacillota</taxon>
        <taxon>Bacilli</taxon>
        <taxon>Bacillales</taxon>
        <taxon>Bacillaceae</taxon>
        <taxon>Cytobacillus</taxon>
    </lineage>
</organism>
<proteinExistence type="predicted"/>
<name>A0A248TGA6_9BACI</name>
<protein>
    <submittedName>
        <fullName evidence="2">HNH endonuclease</fullName>
    </submittedName>
</protein>
<evidence type="ECO:0000313" key="3">
    <source>
        <dbReference type="Proteomes" id="UP000215137"/>
    </source>
</evidence>
<keyword evidence="3" id="KW-1185">Reference proteome</keyword>
<dbReference type="OrthoDB" id="9811997at2"/>
<keyword evidence="2" id="KW-0378">Hydrolase</keyword>
<dbReference type="GO" id="GO:0008270">
    <property type="term" value="F:zinc ion binding"/>
    <property type="evidence" value="ECO:0007669"/>
    <property type="project" value="InterPro"/>
</dbReference>
<reference evidence="2 3" key="1">
    <citation type="submission" date="2017-08" db="EMBL/GenBank/DDBJ databases">
        <title>Complete Genome Sequence of Bacillus kochii Oregon-R-modENCODE STRAIN BDGP4, isolated from Drosophila melanogaster gut.</title>
        <authorList>
            <person name="Wan K.H."/>
            <person name="Yu C."/>
            <person name="Park S."/>
            <person name="Hammonds A.S."/>
            <person name="Booth B.W."/>
            <person name="Celniker S.E."/>
        </authorList>
    </citation>
    <scope>NUCLEOTIDE SEQUENCE [LARGE SCALE GENOMIC DNA]</scope>
    <source>
        <strain evidence="2 3">BDGP4</strain>
    </source>
</reference>
<keyword evidence="2" id="KW-0540">Nuclease</keyword>
<dbReference type="InterPro" id="IPR002711">
    <property type="entry name" value="HNH"/>
</dbReference>
<evidence type="ECO:0000259" key="1">
    <source>
        <dbReference type="Pfam" id="PF01844"/>
    </source>
</evidence>
<gene>
    <name evidence="2" type="ORF">CKF48_07660</name>
</gene>
<dbReference type="GO" id="GO:0004519">
    <property type="term" value="F:endonuclease activity"/>
    <property type="evidence" value="ECO:0007669"/>
    <property type="project" value="UniProtKB-KW"/>
</dbReference>